<dbReference type="InterPro" id="IPR002509">
    <property type="entry name" value="NODB_dom"/>
</dbReference>
<dbReference type="PROSITE" id="PS51257">
    <property type="entry name" value="PROKAR_LIPOPROTEIN"/>
    <property type="match status" value="1"/>
</dbReference>
<reference evidence="2 3" key="1">
    <citation type="journal article" date="2014" name="BMC Genomics">
        <title>The genome of the intracellular bacterium of the coastal bivalve, Solemya velum: a blueprint for thriving in and out of symbiosis.</title>
        <authorList>
            <person name="Dmytrenko O."/>
            <person name="Russell S.L."/>
            <person name="Loo W.T."/>
            <person name="Fontanez K.M."/>
            <person name="Liao L."/>
            <person name="Roeselers G."/>
            <person name="Sharma R."/>
            <person name="Stewart F.J."/>
            <person name="Newton I.L."/>
            <person name="Woyke T."/>
            <person name="Wu D."/>
            <person name="Lang J.M."/>
            <person name="Eisen J.A."/>
            <person name="Cavanaugh C.M."/>
        </authorList>
    </citation>
    <scope>NUCLEOTIDE SEQUENCE [LARGE SCALE GENOMIC DNA]</scope>
    <source>
        <strain evidence="2 3">WH</strain>
    </source>
</reference>
<proteinExistence type="predicted"/>
<evidence type="ECO:0000259" key="1">
    <source>
        <dbReference type="PROSITE" id="PS51677"/>
    </source>
</evidence>
<keyword evidence="3" id="KW-1185">Reference proteome</keyword>
<dbReference type="eggNOG" id="COG0726">
    <property type="taxonomic scope" value="Bacteria"/>
</dbReference>
<dbReference type="EMBL" id="JRAA01000002">
    <property type="protein sequence ID" value="KHF24935.1"/>
    <property type="molecule type" value="Genomic_DNA"/>
</dbReference>
<feature type="domain" description="NodB homology" evidence="1">
    <location>
        <begin position="5"/>
        <end position="272"/>
    </location>
</feature>
<dbReference type="Pfam" id="PF01522">
    <property type="entry name" value="Polysacc_deac_1"/>
    <property type="match status" value="1"/>
</dbReference>
<accession>A0A0B0H774</accession>
<dbReference type="InterPro" id="IPR011330">
    <property type="entry name" value="Glyco_hydro/deAcase_b/a-brl"/>
</dbReference>
<evidence type="ECO:0000313" key="2">
    <source>
        <dbReference type="EMBL" id="KHF24935.1"/>
    </source>
</evidence>
<evidence type="ECO:0000313" key="3">
    <source>
        <dbReference type="Proteomes" id="UP000030856"/>
    </source>
</evidence>
<protein>
    <recommendedName>
        <fullName evidence="1">NodB homology domain-containing protein</fullName>
    </recommendedName>
</protein>
<name>A0A0B0H774_SOVGS</name>
<gene>
    <name evidence="2" type="ORF">JV46_04280</name>
</gene>
<dbReference type="AlphaFoldDB" id="A0A0B0H774"/>
<dbReference type="PROSITE" id="PS51677">
    <property type="entry name" value="NODB"/>
    <property type="match status" value="1"/>
</dbReference>
<dbReference type="GeneID" id="86992177"/>
<sequence length="272" mass="30465">MRITLSIMINTVSACGDPLTQILELLRSYEISATFFVSTGTDHALPWTRRLAGRGEIRRQAESLKAIAAAGHDVGMSSHDPQMWSNKAAHADASWIREQWNRGVSEWSELFGEQPQMHAAANYQLHPELFACEQDAGLKFASDTRGQTPFYPVMMDVESTVVQLPVTVASPEEMMRVKPNCLAHLHEELFDASLKLLPQGQHWRIVAGRDDLELVEKLIVMWRGTSKEFISLSQIAAIYSVDGEVRQHQVGWQEIGTGHYVAAQSLPLDEEL</sequence>
<comment type="caution">
    <text evidence="2">The sequence shown here is derived from an EMBL/GenBank/DDBJ whole genome shotgun (WGS) entry which is preliminary data.</text>
</comment>
<dbReference type="SUPFAM" id="SSF88713">
    <property type="entry name" value="Glycoside hydrolase/deacetylase"/>
    <property type="match status" value="1"/>
</dbReference>
<dbReference type="RefSeq" id="WP_052132169.1">
    <property type="nucleotide sequence ID" value="NZ_JRAA01000002.1"/>
</dbReference>
<dbReference type="GO" id="GO:0005975">
    <property type="term" value="P:carbohydrate metabolic process"/>
    <property type="evidence" value="ECO:0007669"/>
    <property type="project" value="InterPro"/>
</dbReference>
<organism evidence="2 3">
    <name type="scientific">Solemya velum gill symbiont</name>
    <dbReference type="NCBI Taxonomy" id="2340"/>
    <lineage>
        <taxon>Bacteria</taxon>
        <taxon>Pseudomonadati</taxon>
        <taxon>Pseudomonadota</taxon>
        <taxon>Gammaproteobacteria</taxon>
        <taxon>sulfur-oxidizing symbionts</taxon>
    </lineage>
</organism>
<dbReference type="GO" id="GO:0016810">
    <property type="term" value="F:hydrolase activity, acting on carbon-nitrogen (but not peptide) bonds"/>
    <property type="evidence" value="ECO:0007669"/>
    <property type="project" value="InterPro"/>
</dbReference>
<dbReference type="STRING" id="2340.JV46_04280"/>
<dbReference type="Proteomes" id="UP000030856">
    <property type="component" value="Unassembled WGS sequence"/>
</dbReference>
<dbReference type="OrthoDB" id="5589314at2"/>
<dbReference type="Gene3D" id="3.20.20.370">
    <property type="entry name" value="Glycoside hydrolase/deacetylase"/>
    <property type="match status" value="1"/>
</dbReference>